<feature type="compositionally biased region" description="Low complexity" evidence="1">
    <location>
        <begin position="305"/>
        <end position="315"/>
    </location>
</feature>
<organism evidence="3 4">
    <name type="scientific">Phenylobacterium kunshanense</name>
    <dbReference type="NCBI Taxonomy" id="1445034"/>
    <lineage>
        <taxon>Bacteria</taxon>
        <taxon>Pseudomonadati</taxon>
        <taxon>Pseudomonadota</taxon>
        <taxon>Alphaproteobacteria</taxon>
        <taxon>Caulobacterales</taxon>
        <taxon>Caulobacteraceae</taxon>
        <taxon>Phenylobacterium</taxon>
    </lineage>
</organism>
<evidence type="ECO:0000313" key="3">
    <source>
        <dbReference type="EMBL" id="RAK68582.1"/>
    </source>
</evidence>
<gene>
    <name evidence="3" type="ORF">DJ019_00715</name>
</gene>
<dbReference type="SMART" id="SM00460">
    <property type="entry name" value="TGc"/>
    <property type="match status" value="1"/>
</dbReference>
<evidence type="ECO:0000256" key="1">
    <source>
        <dbReference type="SAM" id="MobiDB-lite"/>
    </source>
</evidence>
<dbReference type="OrthoDB" id="9804023at2"/>
<dbReference type="SUPFAM" id="SSF54001">
    <property type="entry name" value="Cysteine proteinases"/>
    <property type="match status" value="1"/>
</dbReference>
<dbReference type="PANTHER" id="PTHR33490">
    <property type="entry name" value="BLR5614 PROTEIN-RELATED"/>
    <property type="match status" value="1"/>
</dbReference>
<dbReference type="RefSeq" id="WP_111274074.1">
    <property type="nucleotide sequence ID" value="NZ_QFYS01000001.1"/>
</dbReference>
<sequence>MLLEVRHVTQYQYAVPVRESVMEVWMQPQRSARQRLVSFDLDIDPPTQVFSYADSFGNAVYHFDVPQPHDRLTITARSAVETQAPAPLPDHLDQGEWDRLRSDFLRGENFDFLHPHGFARETGLLHAYMAEHEIDDLRRRDPLTALQGLNRKIYESFGYEAGVTRADSPIDDVLRARKGVCQDFVHVMLAILRSWGVPARYVSGYLFTDRKHGDRSDPDATHAWVEAFLPSLRWIGFDPTNNTVATERHIACAVGRDYSDVPPSRGVYKGEAESLLAVGVSVRKARAAISEPEFLRVSRPASRNGAPGRRVAPGAAHEHQQRLHQMQQQQQ</sequence>
<feature type="domain" description="Transglutaminase-like" evidence="2">
    <location>
        <begin position="173"/>
        <end position="241"/>
    </location>
</feature>
<dbReference type="EMBL" id="QFYS01000001">
    <property type="protein sequence ID" value="RAK68582.1"/>
    <property type="molecule type" value="Genomic_DNA"/>
</dbReference>
<dbReference type="Gene3D" id="3.10.620.30">
    <property type="match status" value="1"/>
</dbReference>
<accession>A0A328BM86</accession>
<evidence type="ECO:0000313" key="4">
    <source>
        <dbReference type="Proteomes" id="UP000249524"/>
    </source>
</evidence>
<comment type="caution">
    <text evidence="3">The sequence shown here is derived from an EMBL/GenBank/DDBJ whole genome shotgun (WGS) entry which is preliminary data.</text>
</comment>
<dbReference type="PANTHER" id="PTHR33490:SF6">
    <property type="entry name" value="SLL1049 PROTEIN"/>
    <property type="match status" value="1"/>
</dbReference>
<dbReference type="InterPro" id="IPR038765">
    <property type="entry name" value="Papain-like_cys_pep_sf"/>
</dbReference>
<protein>
    <submittedName>
        <fullName evidence="3">Transglutaminase family protein</fullName>
    </submittedName>
</protein>
<dbReference type="Pfam" id="PF08379">
    <property type="entry name" value="Bact_transglu_N"/>
    <property type="match status" value="1"/>
</dbReference>
<dbReference type="InterPro" id="IPR002931">
    <property type="entry name" value="Transglutaminase-like"/>
</dbReference>
<dbReference type="Pfam" id="PF01841">
    <property type="entry name" value="Transglut_core"/>
    <property type="match status" value="1"/>
</dbReference>
<dbReference type="InterPro" id="IPR013589">
    <property type="entry name" value="Bac_transglu_N"/>
</dbReference>
<proteinExistence type="predicted"/>
<feature type="region of interest" description="Disordered" evidence="1">
    <location>
        <begin position="298"/>
        <end position="331"/>
    </location>
</feature>
<dbReference type="AlphaFoldDB" id="A0A328BM86"/>
<name>A0A328BM86_9CAUL</name>
<keyword evidence="4" id="KW-1185">Reference proteome</keyword>
<reference evidence="3 4" key="1">
    <citation type="submission" date="2018-05" db="EMBL/GenBank/DDBJ databases">
        <authorList>
            <person name="Lanie J.A."/>
            <person name="Ng W.-L."/>
            <person name="Kazmierczak K.M."/>
            <person name="Andrzejewski T.M."/>
            <person name="Davidsen T.M."/>
            <person name="Wayne K.J."/>
            <person name="Tettelin H."/>
            <person name="Glass J.I."/>
            <person name="Rusch D."/>
            <person name="Podicherti R."/>
            <person name="Tsui H.-C.T."/>
            <person name="Winkler M.E."/>
        </authorList>
    </citation>
    <scope>NUCLEOTIDE SEQUENCE [LARGE SCALE GENOMIC DNA]</scope>
    <source>
        <strain evidence="3 4">BUT-10</strain>
    </source>
</reference>
<dbReference type="Proteomes" id="UP000249524">
    <property type="component" value="Unassembled WGS sequence"/>
</dbReference>
<evidence type="ECO:0000259" key="2">
    <source>
        <dbReference type="SMART" id="SM00460"/>
    </source>
</evidence>